<reference evidence="3" key="1">
    <citation type="submission" date="2021-02" db="EMBL/GenBank/DDBJ databases">
        <title>Genome sequence Cadophora malorum strain M34.</title>
        <authorList>
            <person name="Stefanovic E."/>
            <person name="Vu D."/>
            <person name="Scully C."/>
            <person name="Dijksterhuis J."/>
            <person name="Roader J."/>
            <person name="Houbraken J."/>
        </authorList>
    </citation>
    <scope>NUCLEOTIDE SEQUENCE</scope>
    <source>
        <strain evidence="3">M34</strain>
    </source>
</reference>
<evidence type="ECO:0000256" key="2">
    <source>
        <dbReference type="SAM" id="MobiDB-lite"/>
    </source>
</evidence>
<evidence type="ECO:0000313" key="4">
    <source>
        <dbReference type="Proteomes" id="UP000664132"/>
    </source>
</evidence>
<dbReference type="AlphaFoldDB" id="A0A8H7TM58"/>
<dbReference type="EMBL" id="JAFJYH010000068">
    <property type="protein sequence ID" value="KAG4421283.1"/>
    <property type="molecule type" value="Genomic_DNA"/>
</dbReference>
<gene>
    <name evidence="3" type="ORF">IFR04_005585</name>
</gene>
<sequence length="146" mass="16084">MVHGIQWLKVLELKAPGIALRWEKFVADRAARQAQIAEAATEKKKAREEADKKVDEAVKKAEEDYKMKIQAWKGGKDVVYEAKALDTLPAESEKAEVVGEVAIHAKEEKMVEPEKSVATPTFRKGKKGKPGSRAAKTKTEAAPSSK</sequence>
<accession>A0A8H7TM58</accession>
<protein>
    <submittedName>
        <fullName evidence="3">Uncharacterized protein</fullName>
    </submittedName>
</protein>
<proteinExistence type="predicted"/>
<evidence type="ECO:0000256" key="1">
    <source>
        <dbReference type="SAM" id="Coils"/>
    </source>
</evidence>
<comment type="caution">
    <text evidence="3">The sequence shown here is derived from an EMBL/GenBank/DDBJ whole genome shotgun (WGS) entry which is preliminary data.</text>
</comment>
<organism evidence="3 4">
    <name type="scientific">Cadophora malorum</name>
    <dbReference type="NCBI Taxonomy" id="108018"/>
    <lineage>
        <taxon>Eukaryota</taxon>
        <taxon>Fungi</taxon>
        <taxon>Dikarya</taxon>
        <taxon>Ascomycota</taxon>
        <taxon>Pezizomycotina</taxon>
        <taxon>Leotiomycetes</taxon>
        <taxon>Helotiales</taxon>
        <taxon>Ploettnerulaceae</taxon>
        <taxon>Cadophora</taxon>
    </lineage>
</organism>
<keyword evidence="4" id="KW-1185">Reference proteome</keyword>
<feature type="coiled-coil region" evidence="1">
    <location>
        <begin position="29"/>
        <end position="63"/>
    </location>
</feature>
<keyword evidence="1" id="KW-0175">Coiled coil</keyword>
<feature type="region of interest" description="Disordered" evidence="2">
    <location>
        <begin position="108"/>
        <end position="146"/>
    </location>
</feature>
<dbReference type="Proteomes" id="UP000664132">
    <property type="component" value="Unassembled WGS sequence"/>
</dbReference>
<name>A0A8H7TM58_9HELO</name>
<evidence type="ECO:0000313" key="3">
    <source>
        <dbReference type="EMBL" id="KAG4421283.1"/>
    </source>
</evidence>